<sequence length="389" mass="43062">MDCDQLHASENSKHAVSYKDAVMSGSDSKPDEDLIQIDDDDIDLCVGVTDGVPFIVFSSRVQDLAIKSFEFTLVLKSLGRRVGYTTLYNRLISIWNPSKLIKLIDIENNYFLMKFSSRVDYIAALTDGPWTIFAHYITVEPWSPDFDPSQTYPSRIMACVRLPGLPITWYKRSLIEAIGSCIGLVVKIDYQTDYGRRGRFSRMEKSSELDPNLADTPAPHRPLEPYGPWMLVENRRRRPTKSASQLNQSMSPRITTTTRYNPIYVENDPAIATSVSADVSPTSDIQPAPPTPVLNQDTVVPHPCTPANSGTVFAPNGKSKLKGNTQVVPRKPSSIVLRQRDINVMPRKAPIGVVSTTSASKKSSLDTSKHSALTTLVSASPVVITCDNQ</sequence>
<organism evidence="3 4">
    <name type="scientific">Hibiscus sabdariffa</name>
    <name type="common">roselle</name>
    <dbReference type="NCBI Taxonomy" id="183260"/>
    <lineage>
        <taxon>Eukaryota</taxon>
        <taxon>Viridiplantae</taxon>
        <taxon>Streptophyta</taxon>
        <taxon>Embryophyta</taxon>
        <taxon>Tracheophyta</taxon>
        <taxon>Spermatophyta</taxon>
        <taxon>Magnoliopsida</taxon>
        <taxon>eudicotyledons</taxon>
        <taxon>Gunneridae</taxon>
        <taxon>Pentapetalae</taxon>
        <taxon>rosids</taxon>
        <taxon>malvids</taxon>
        <taxon>Malvales</taxon>
        <taxon>Malvaceae</taxon>
        <taxon>Malvoideae</taxon>
        <taxon>Hibiscus</taxon>
    </lineage>
</organism>
<dbReference type="Pfam" id="PF14111">
    <property type="entry name" value="DUF4283"/>
    <property type="match status" value="1"/>
</dbReference>
<dbReference type="PANTHER" id="PTHR31286:SF173">
    <property type="entry name" value="DUF4283 DOMAIN-CONTAINING PROTEIN"/>
    <property type="match status" value="1"/>
</dbReference>
<comment type="caution">
    <text evidence="3">The sequence shown here is derived from an EMBL/GenBank/DDBJ whole genome shotgun (WGS) entry which is preliminary data.</text>
</comment>
<keyword evidence="4" id="KW-1185">Reference proteome</keyword>
<feature type="region of interest" description="Disordered" evidence="1">
    <location>
        <begin position="205"/>
        <end position="227"/>
    </location>
</feature>
<reference evidence="3 4" key="1">
    <citation type="journal article" date="2024" name="G3 (Bethesda)">
        <title>Genome assembly of Hibiscus sabdariffa L. provides insights into metabolisms of medicinal natural products.</title>
        <authorList>
            <person name="Kim T."/>
        </authorList>
    </citation>
    <scope>NUCLEOTIDE SEQUENCE [LARGE SCALE GENOMIC DNA]</scope>
    <source>
        <strain evidence="3">TK-2024</strain>
        <tissue evidence="3">Old leaves</tissue>
    </source>
</reference>
<dbReference type="InterPro" id="IPR025558">
    <property type="entry name" value="DUF4283"/>
</dbReference>
<dbReference type="InterPro" id="IPR040256">
    <property type="entry name" value="At4g02000-like"/>
</dbReference>
<evidence type="ECO:0000313" key="3">
    <source>
        <dbReference type="EMBL" id="KAK8593799.1"/>
    </source>
</evidence>
<dbReference type="PANTHER" id="PTHR31286">
    <property type="entry name" value="GLYCINE-RICH CELL WALL STRUCTURAL PROTEIN 1.8-LIKE"/>
    <property type="match status" value="1"/>
</dbReference>
<dbReference type="Proteomes" id="UP001472677">
    <property type="component" value="Unassembled WGS sequence"/>
</dbReference>
<proteinExistence type="predicted"/>
<gene>
    <name evidence="3" type="ORF">V6N12_045873</name>
</gene>
<protein>
    <recommendedName>
        <fullName evidence="2">DUF4283 domain-containing protein</fullName>
    </recommendedName>
</protein>
<dbReference type="EMBL" id="JBBPBM010000003">
    <property type="protein sequence ID" value="KAK8593799.1"/>
    <property type="molecule type" value="Genomic_DNA"/>
</dbReference>
<accession>A0ABR2G4Y2</accession>
<evidence type="ECO:0000256" key="1">
    <source>
        <dbReference type="SAM" id="MobiDB-lite"/>
    </source>
</evidence>
<name>A0ABR2G4Y2_9ROSI</name>
<evidence type="ECO:0000313" key="4">
    <source>
        <dbReference type="Proteomes" id="UP001472677"/>
    </source>
</evidence>
<feature type="domain" description="DUF4283" evidence="2">
    <location>
        <begin position="68"/>
        <end position="150"/>
    </location>
</feature>
<evidence type="ECO:0000259" key="2">
    <source>
        <dbReference type="Pfam" id="PF14111"/>
    </source>
</evidence>